<dbReference type="PATRIC" id="fig|1125725.3.peg.2547"/>
<name>U1F659_TRESO</name>
<proteinExistence type="predicted"/>
<feature type="region of interest" description="Disordered" evidence="1">
    <location>
        <begin position="18"/>
        <end position="45"/>
    </location>
</feature>
<gene>
    <name evidence="2" type="ORF">HMPREF1325_1412</name>
</gene>
<dbReference type="AlphaFoldDB" id="U1F659"/>
<organism evidence="2 3">
    <name type="scientific">Treponema socranskii subsp. socranskii VPI DR56BR1116 = ATCC 35536</name>
    <dbReference type="NCBI Taxonomy" id="1125725"/>
    <lineage>
        <taxon>Bacteria</taxon>
        <taxon>Pseudomonadati</taxon>
        <taxon>Spirochaetota</taxon>
        <taxon>Spirochaetia</taxon>
        <taxon>Spirochaetales</taxon>
        <taxon>Treponemataceae</taxon>
        <taxon>Treponema</taxon>
    </lineage>
</organism>
<sequence length="45" mass="4830">MQVRRIEIGGANCAANECGGYADQNPKKATERQADTPLGRANRVV</sequence>
<evidence type="ECO:0000256" key="1">
    <source>
        <dbReference type="SAM" id="MobiDB-lite"/>
    </source>
</evidence>
<dbReference type="EMBL" id="AUZJ01000069">
    <property type="protein sequence ID" value="ERF59452.1"/>
    <property type="molecule type" value="Genomic_DNA"/>
</dbReference>
<evidence type="ECO:0000313" key="3">
    <source>
        <dbReference type="Proteomes" id="UP000016412"/>
    </source>
</evidence>
<protein>
    <submittedName>
        <fullName evidence="2">Uncharacterized protein</fullName>
    </submittedName>
</protein>
<reference evidence="2 3" key="1">
    <citation type="submission" date="2013-08" db="EMBL/GenBank/DDBJ databases">
        <authorList>
            <person name="Durkin A.S."/>
            <person name="Haft D.R."/>
            <person name="McCorrison J."/>
            <person name="Torralba M."/>
            <person name="Gillis M."/>
            <person name="Haft D.H."/>
            <person name="Methe B."/>
            <person name="Sutton G."/>
            <person name="Nelson K.E."/>
        </authorList>
    </citation>
    <scope>NUCLEOTIDE SEQUENCE [LARGE SCALE GENOMIC DNA]</scope>
    <source>
        <strain evidence="2 3">VPI DR56BR1116</strain>
    </source>
</reference>
<feature type="compositionally biased region" description="Basic and acidic residues" evidence="1">
    <location>
        <begin position="25"/>
        <end position="34"/>
    </location>
</feature>
<accession>U1F659</accession>
<comment type="caution">
    <text evidence="2">The sequence shown here is derived from an EMBL/GenBank/DDBJ whole genome shotgun (WGS) entry which is preliminary data.</text>
</comment>
<evidence type="ECO:0000313" key="2">
    <source>
        <dbReference type="EMBL" id="ERF59452.1"/>
    </source>
</evidence>
<dbReference type="Proteomes" id="UP000016412">
    <property type="component" value="Unassembled WGS sequence"/>
</dbReference>